<dbReference type="EMBL" id="JAMSHJ010000001">
    <property type="protein sequence ID" value="KAI5444284.1"/>
    <property type="molecule type" value="Genomic_DNA"/>
</dbReference>
<sequence>MFLPSNFHLSVMAILKSQQFVIRGSTRSGWDETANTWEPQENLVCVANVEAFERSLRSTKYRKRRRRHGDGSSLGRGKHANDDRSANVSEDNRSVNVSKEDSDDELYANDSEEESEEESDEERSANVSEEDTL</sequence>
<name>A0A9D5BID5_PEA</name>
<dbReference type="PANTHER" id="PTHR47240:SF2">
    <property type="entry name" value="CHROMO DOMAIN-CONTAINING PROTEIN LHP1"/>
    <property type="match status" value="1"/>
</dbReference>
<dbReference type="Gramene" id="Psat01G0278400-T1">
    <property type="protein sequence ID" value="KAI5444284.1"/>
    <property type="gene ID" value="KIW84_012784"/>
</dbReference>
<evidence type="ECO:0000313" key="3">
    <source>
        <dbReference type="Proteomes" id="UP001058974"/>
    </source>
</evidence>
<feature type="compositionally biased region" description="Basic and acidic residues" evidence="1">
    <location>
        <begin position="79"/>
        <end position="93"/>
    </location>
</feature>
<dbReference type="Gene3D" id="2.40.50.40">
    <property type="match status" value="1"/>
</dbReference>
<protein>
    <recommendedName>
        <fullName evidence="4">Chromo domain-containing protein</fullName>
    </recommendedName>
</protein>
<dbReference type="PANTHER" id="PTHR47240">
    <property type="entry name" value="CHROMO DOMAIN-CONTAINING PROTEIN LHP1"/>
    <property type="match status" value="1"/>
</dbReference>
<dbReference type="Proteomes" id="UP001058974">
    <property type="component" value="Chromosome 1"/>
</dbReference>
<reference evidence="2 3" key="1">
    <citation type="journal article" date="2022" name="Nat. Genet.">
        <title>Improved pea reference genome and pan-genome highlight genomic features and evolutionary characteristics.</title>
        <authorList>
            <person name="Yang T."/>
            <person name="Liu R."/>
            <person name="Luo Y."/>
            <person name="Hu S."/>
            <person name="Wang D."/>
            <person name="Wang C."/>
            <person name="Pandey M.K."/>
            <person name="Ge S."/>
            <person name="Xu Q."/>
            <person name="Li N."/>
            <person name="Li G."/>
            <person name="Huang Y."/>
            <person name="Saxena R.K."/>
            <person name="Ji Y."/>
            <person name="Li M."/>
            <person name="Yan X."/>
            <person name="He Y."/>
            <person name="Liu Y."/>
            <person name="Wang X."/>
            <person name="Xiang C."/>
            <person name="Varshney R.K."/>
            <person name="Ding H."/>
            <person name="Gao S."/>
            <person name="Zong X."/>
        </authorList>
    </citation>
    <scope>NUCLEOTIDE SEQUENCE [LARGE SCALE GENOMIC DNA]</scope>
    <source>
        <strain evidence="2 3">cv. Zhongwan 6</strain>
    </source>
</reference>
<dbReference type="CDD" id="cd00024">
    <property type="entry name" value="CD_CSD"/>
    <property type="match status" value="1"/>
</dbReference>
<comment type="caution">
    <text evidence="2">The sequence shown here is derived from an EMBL/GenBank/DDBJ whole genome shotgun (WGS) entry which is preliminary data.</text>
</comment>
<keyword evidence="3" id="KW-1185">Reference proteome</keyword>
<feature type="region of interest" description="Disordered" evidence="1">
    <location>
        <begin position="58"/>
        <end position="133"/>
    </location>
</feature>
<accession>A0A9D5BID5</accession>
<proteinExistence type="predicted"/>
<evidence type="ECO:0008006" key="4">
    <source>
        <dbReference type="Google" id="ProtNLM"/>
    </source>
</evidence>
<feature type="compositionally biased region" description="Acidic residues" evidence="1">
    <location>
        <begin position="101"/>
        <end position="121"/>
    </location>
</feature>
<dbReference type="InterPro" id="IPR044251">
    <property type="entry name" value="LHP1-like"/>
</dbReference>
<feature type="compositionally biased region" description="Basic residues" evidence="1">
    <location>
        <begin position="58"/>
        <end position="68"/>
    </location>
</feature>
<organism evidence="2 3">
    <name type="scientific">Pisum sativum</name>
    <name type="common">Garden pea</name>
    <name type="synonym">Lathyrus oleraceus</name>
    <dbReference type="NCBI Taxonomy" id="3888"/>
    <lineage>
        <taxon>Eukaryota</taxon>
        <taxon>Viridiplantae</taxon>
        <taxon>Streptophyta</taxon>
        <taxon>Embryophyta</taxon>
        <taxon>Tracheophyta</taxon>
        <taxon>Spermatophyta</taxon>
        <taxon>Magnoliopsida</taxon>
        <taxon>eudicotyledons</taxon>
        <taxon>Gunneridae</taxon>
        <taxon>Pentapetalae</taxon>
        <taxon>rosids</taxon>
        <taxon>fabids</taxon>
        <taxon>Fabales</taxon>
        <taxon>Fabaceae</taxon>
        <taxon>Papilionoideae</taxon>
        <taxon>50 kb inversion clade</taxon>
        <taxon>NPAAA clade</taxon>
        <taxon>Hologalegina</taxon>
        <taxon>IRL clade</taxon>
        <taxon>Fabeae</taxon>
        <taxon>Lathyrus</taxon>
    </lineage>
</organism>
<dbReference type="AlphaFoldDB" id="A0A9D5BID5"/>
<evidence type="ECO:0000313" key="2">
    <source>
        <dbReference type="EMBL" id="KAI5444284.1"/>
    </source>
</evidence>
<evidence type="ECO:0000256" key="1">
    <source>
        <dbReference type="SAM" id="MobiDB-lite"/>
    </source>
</evidence>
<dbReference type="GO" id="GO:0031507">
    <property type="term" value="P:heterochromatin formation"/>
    <property type="evidence" value="ECO:0007669"/>
    <property type="project" value="InterPro"/>
</dbReference>
<gene>
    <name evidence="2" type="ORF">KIW84_012784</name>
</gene>